<keyword evidence="3 5" id="KW-0697">Rotamase</keyword>
<dbReference type="GO" id="GO:0006457">
    <property type="term" value="P:protein folding"/>
    <property type="evidence" value="ECO:0007669"/>
    <property type="project" value="InterPro"/>
</dbReference>
<evidence type="ECO:0000256" key="5">
    <source>
        <dbReference type="PROSITE-ProRule" id="PRU00277"/>
    </source>
</evidence>
<evidence type="ECO:0000256" key="4">
    <source>
        <dbReference type="ARBA" id="ARBA00023235"/>
    </source>
</evidence>
<proteinExistence type="inferred from homology"/>
<dbReference type="InterPro" id="IPR001179">
    <property type="entry name" value="PPIase_FKBP_dom"/>
</dbReference>
<feature type="region of interest" description="Disordered" evidence="8">
    <location>
        <begin position="18"/>
        <end position="40"/>
    </location>
</feature>
<dbReference type="EMBL" id="RAWK01000166">
    <property type="protein sequence ID" value="RKH60578.1"/>
    <property type="molecule type" value="Genomic_DNA"/>
</dbReference>
<feature type="non-terminal residue" evidence="10">
    <location>
        <position position="259"/>
    </location>
</feature>
<dbReference type="InterPro" id="IPR046357">
    <property type="entry name" value="PPIase_dom_sf"/>
</dbReference>
<dbReference type="Gene3D" id="3.10.50.40">
    <property type="match status" value="1"/>
</dbReference>
<keyword evidence="4 5" id="KW-0413">Isomerase</keyword>
<evidence type="ECO:0000313" key="10">
    <source>
        <dbReference type="EMBL" id="RKH60578.1"/>
    </source>
</evidence>
<dbReference type="PANTHER" id="PTHR43811">
    <property type="entry name" value="FKBP-TYPE PEPTIDYL-PROLYL CIS-TRANS ISOMERASE FKPA"/>
    <property type="match status" value="1"/>
</dbReference>
<gene>
    <name evidence="10" type="ORF">D7W81_25365</name>
</gene>
<accession>A0A3A8PX90</accession>
<evidence type="ECO:0000256" key="7">
    <source>
        <dbReference type="SAM" id="Coils"/>
    </source>
</evidence>
<dbReference type="AlphaFoldDB" id="A0A3A8PX90"/>
<dbReference type="OrthoDB" id="9812109at2"/>
<dbReference type="RefSeq" id="WP_147445618.1">
    <property type="nucleotide sequence ID" value="NZ_RAWK01000166.1"/>
</dbReference>
<dbReference type="GO" id="GO:0003755">
    <property type="term" value="F:peptidyl-prolyl cis-trans isomerase activity"/>
    <property type="evidence" value="ECO:0007669"/>
    <property type="project" value="UniProtKB-UniRule"/>
</dbReference>
<comment type="similarity">
    <text evidence="2 6">Belongs to the FKBP-type PPIase family.</text>
</comment>
<comment type="caution">
    <text evidence="10">The sequence shown here is derived from an EMBL/GenBank/DDBJ whole genome shotgun (WGS) entry which is preliminary data.</text>
</comment>
<keyword evidence="7" id="KW-0175">Coiled coil</keyword>
<dbReference type="EC" id="5.2.1.8" evidence="6"/>
<evidence type="ECO:0000256" key="2">
    <source>
        <dbReference type="ARBA" id="ARBA00006577"/>
    </source>
</evidence>
<name>A0A3A8PX90_9BACT</name>
<protein>
    <recommendedName>
        <fullName evidence="6">Peptidyl-prolyl cis-trans isomerase</fullName>
        <ecNumber evidence="6">5.2.1.8</ecNumber>
    </recommendedName>
</protein>
<feature type="compositionally biased region" description="Low complexity" evidence="8">
    <location>
        <begin position="22"/>
        <end position="40"/>
    </location>
</feature>
<dbReference type="Pfam" id="PF01346">
    <property type="entry name" value="FKBP_N"/>
    <property type="match status" value="1"/>
</dbReference>
<evidence type="ECO:0000256" key="6">
    <source>
        <dbReference type="RuleBase" id="RU003915"/>
    </source>
</evidence>
<reference evidence="11" key="1">
    <citation type="submission" date="2018-09" db="EMBL/GenBank/DDBJ databases">
        <authorList>
            <person name="Livingstone P.G."/>
            <person name="Whitworth D.E."/>
        </authorList>
    </citation>
    <scope>NUCLEOTIDE SEQUENCE [LARGE SCALE GENOMIC DNA]</scope>
    <source>
        <strain evidence="11">AB050A</strain>
    </source>
</reference>
<comment type="catalytic activity">
    <reaction evidence="1 5 6">
        <text>[protein]-peptidylproline (omega=180) = [protein]-peptidylproline (omega=0)</text>
        <dbReference type="Rhea" id="RHEA:16237"/>
        <dbReference type="Rhea" id="RHEA-COMP:10747"/>
        <dbReference type="Rhea" id="RHEA-COMP:10748"/>
        <dbReference type="ChEBI" id="CHEBI:83833"/>
        <dbReference type="ChEBI" id="CHEBI:83834"/>
        <dbReference type="EC" id="5.2.1.8"/>
    </reaction>
</comment>
<organism evidence="10 11">
    <name type="scientific">Corallococcus aberystwythensis</name>
    <dbReference type="NCBI Taxonomy" id="2316722"/>
    <lineage>
        <taxon>Bacteria</taxon>
        <taxon>Pseudomonadati</taxon>
        <taxon>Myxococcota</taxon>
        <taxon>Myxococcia</taxon>
        <taxon>Myxococcales</taxon>
        <taxon>Cystobacterineae</taxon>
        <taxon>Myxococcaceae</taxon>
        <taxon>Corallococcus</taxon>
    </lineage>
</organism>
<dbReference type="Pfam" id="PF00254">
    <property type="entry name" value="FKBP_C"/>
    <property type="match status" value="1"/>
</dbReference>
<dbReference type="FunFam" id="3.10.50.40:FF:000006">
    <property type="entry name" value="Peptidyl-prolyl cis-trans isomerase"/>
    <property type="match status" value="1"/>
</dbReference>
<evidence type="ECO:0000256" key="3">
    <source>
        <dbReference type="ARBA" id="ARBA00023110"/>
    </source>
</evidence>
<dbReference type="SUPFAM" id="SSF54534">
    <property type="entry name" value="FKBP-like"/>
    <property type="match status" value="1"/>
</dbReference>
<evidence type="ECO:0000259" key="9">
    <source>
        <dbReference type="PROSITE" id="PS50059"/>
    </source>
</evidence>
<feature type="domain" description="PPIase FKBP-type" evidence="9">
    <location>
        <begin position="150"/>
        <end position="236"/>
    </location>
</feature>
<feature type="region of interest" description="Disordered" evidence="8">
    <location>
        <begin position="240"/>
        <end position="259"/>
    </location>
</feature>
<dbReference type="PROSITE" id="PS50059">
    <property type="entry name" value="FKBP_PPIASE"/>
    <property type="match status" value="1"/>
</dbReference>
<dbReference type="PROSITE" id="PS51257">
    <property type="entry name" value="PROKAR_LIPOPROTEIN"/>
    <property type="match status" value="1"/>
</dbReference>
<sequence length="259" mass="27180">MKKTILIAAMLSLTACQGGKPGETPSATGTTTAGAAGAPQTEEQKTLYALGLSIGRSISVFDMTPQELEFVKAGLSAQVTGQKSDVDLETYGPKLQDLARERSLRKANAEKEKSAKFLEEKAKETGAQKTESGLIYKETQAGTGPQPQATDVVKVHYKGTLSDGKEFDSSYKRGEPTQFPLQGVIKCWTEGLQKMKVGGKAQLVCPSDIAYGDRGAPPNIPGGAALVFEVELLEIVKAPEAPPGMPGMPGGASGAVSYT</sequence>
<evidence type="ECO:0000313" key="11">
    <source>
        <dbReference type="Proteomes" id="UP000267003"/>
    </source>
</evidence>
<evidence type="ECO:0000256" key="1">
    <source>
        <dbReference type="ARBA" id="ARBA00000971"/>
    </source>
</evidence>
<feature type="coiled-coil region" evidence="7">
    <location>
        <begin position="101"/>
        <end position="128"/>
    </location>
</feature>
<dbReference type="InterPro" id="IPR000774">
    <property type="entry name" value="PPIase_FKBP_N"/>
</dbReference>
<dbReference type="PANTHER" id="PTHR43811:SF19">
    <property type="entry name" value="39 KDA FK506-BINDING NUCLEAR PROTEIN"/>
    <property type="match status" value="1"/>
</dbReference>
<keyword evidence="11" id="KW-1185">Reference proteome</keyword>
<evidence type="ECO:0000256" key="8">
    <source>
        <dbReference type="SAM" id="MobiDB-lite"/>
    </source>
</evidence>
<dbReference type="Proteomes" id="UP000267003">
    <property type="component" value="Unassembled WGS sequence"/>
</dbReference>